<dbReference type="EMBL" id="CP010554">
    <property type="protein sequence ID" value="AJP48063.1"/>
    <property type="molecule type" value="Genomic_DNA"/>
</dbReference>
<gene>
    <name evidence="6" type="ORF">PG1C_05500</name>
</gene>
<dbReference type="InterPro" id="IPR052719">
    <property type="entry name" value="CvpA-like"/>
</dbReference>
<feature type="transmembrane region" description="Helical" evidence="5">
    <location>
        <begin position="100"/>
        <end position="121"/>
    </location>
</feature>
<keyword evidence="4 5" id="KW-0472">Membrane</keyword>
<organism evidence="6 7">
    <name type="scientific">Rugosibacter aromaticivorans</name>
    <dbReference type="NCBI Taxonomy" id="1565605"/>
    <lineage>
        <taxon>Bacteria</taxon>
        <taxon>Pseudomonadati</taxon>
        <taxon>Pseudomonadota</taxon>
        <taxon>Betaproteobacteria</taxon>
        <taxon>Nitrosomonadales</taxon>
        <taxon>Sterolibacteriaceae</taxon>
        <taxon>Rugosibacter</taxon>
    </lineage>
</organism>
<dbReference type="Pfam" id="PF02674">
    <property type="entry name" value="Colicin_V"/>
    <property type="match status" value="1"/>
</dbReference>
<dbReference type="GO" id="GO:0016020">
    <property type="term" value="C:membrane"/>
    <property type="evidence" value="ECO:0007669"/>
    <property type="project" value="UniProtKB-SubCell"/>
</dbReference>
<dbReference type="KEGG" id="rbu:PG1C_05500"/>
<evidence type="ECO:0000256" key="4">
    <source>
        <dbReference type="ARBA" id="ARBA00023136"/>
    </source>
</evidence>
<sequence>MTLFDYVVIISIAISILLGAWRGVVSEVLALAAWVVAFFVARAEASQVAQWLVGQIAEPGMRLAAAYLMIFVGVLLLFSIARKVISMLLSAVGLGLLDRLLGAFFGIFRGVLVVMAGVMVAGMTPLPRSAWWQESVMAPPLETAVLAARPWLPAEAVKRIRFR</sequence>
<evidence type="ECO:0000256" key="1">
    <source>
        <dbReference type="ARBA" id="ARBA00004141"/>
    </source>
</evidence>
<dbReference type="PANTHER" id="PTHR36926:SF1">
    <property type="entry name" value="COLICIN V PRODUCTION PROTEIN"/>
    <property type="match status" value="1"/>
</dbReference>
<keyword evidence="7" id="KW-1185">Reference proteome</keyword>
<keyword evidence="3 5" id="KW-1133">Transmembrane helix</keyword>
<dbReference type="STRING" id="1565605.PG1C_05500"/>
<evidence type="ECO:0000256" key="2">
    <source>
        <dbReference type="ARBA" id="ARBA00022692"/>
    </source>
</evidence>
<dbReference type="HOGENOM" id="CLU_092720_2_2_4"/>
<dbReference type="AlphaFoldDB" id="A0A0C5J8L0"/>
<comment type="subcellular location">
    <subcellularLocation>
        <location evidence="1">Membrane</location>
        <topology evidence="1">Multi-pass membrane protein</topology>
    </subcellularLocation>
</comment>
<evidence type="ECO:0000256" key="5">
    <source>
        <dbReference type="SAM" id="Phobius"/>
    </source>
</evidence>
<accession>A0A0C5J8L0</accession>
<proteinExistence type="predicted"/>
<name>A0A0C5J8L0_9PROT</name>
<evidence type="ECO:0000313" key="7">
    <source>
        <dbReference type="Proteomes" id="UP000061603"/>
    </source>
</evidence>
<dbReference type="Proteomes" id="UP000061603">
    <property type="component" value="Chromosome"/>
</dbReference>
<feature type="transmembrane region" description="Helical" evidence="5">
    <location>
        <begin position="6"/>
        <end position="39"/>
    </location>
</feature>
<dbReference type="GO" id="GO:0009403">
    <property type="term" value="P:toxin biosynthetic process"/>
    <property type="evidence" value="ECO:0007669"/>
    <property type="project" value="InterPro"/>
</dbReference>
<feature type="transmembrane region" description="Helical" evidence="5">
    <location>
        <begin position="60"/>
        <end position="80"/>
    </location>
</feature>
<reference evidence="6 7" key="1">
    <citation type="journal article" date="2015" name="Genome Announc.">
        <title>Complete Genome Sequence of a Novel Bacterium within the Family Rhodocyclaceae That Degrades Polycyclic Aromatic Hydrocarbons.</title>
        <authorList>
            <person name="Singleton D.R."/>
            <person name="Dickey A.N."/>
            <person name="Scholl E.H."/>
            <person name="Wright F.A."/>
            <person name="Aitken M.D."/>
        </authorList>
    </citation>
    <scope>NUCLEOTIDE SEQUENCE [LARGE SCALE GENOMIC DNA]</scope>
    <source>
        <strain evidence="7">PG1-Ca6</strain>
    </source>
</reference>
<dbReference type="InterPro" id="IPR003825">
    <property type="entry name" value="Colicin-V_CvpA"/>
</dbReference>
<keyword evidence="2 5" id="KW-0812">Transmembrane</keyword>
<evidence type="ECO:0000313" key="6">
    <source>
        <dbReference type="EMBL" id="AJP48063.1"/>
    </source>
</evidence>
<dbReference type="PANTHER" id="PTHR36926">
    <property type="entry name" value="COLICIN V PRODUCTION PROTEIN"/>
    <property type="match status" value="1"/>
</dbReference>
<dbReference type="RefSeq" id="WP_202636419.1">
    <property type="nucleotide sequence ID" value="NZ_CP010554.1"/>
</dbReference>
<protein>
    <submittedName>
        <fullName evidence="6">Colicin V production protein</fullName>
    </submittedName>
</protein>
<evidence type="ECO:0000256" key="3">
    <source>
        <dbReference type="ARBA" id="ARBA00022989"/>
    </source>
</evidence>